<dbReference type="VEuPathDB" id="FungiDB:P170DRAFT_454652"/>
<keyword evidence="1" id="KW-0547">Nucleotide-binding</keyword>
<evidence type="ECO:0000259" key="2">
    <source>
        <dbReference type="PROSITE" id="PS50975"/>
    </source>
</evidence>
<comment type="caution">
    <text evidence="3">The sequence shown here is derived from an EMBL/GenBank/DDBJ whole genome shotgun (WGS) entry which is preliminary data.</text>
</comment>
<organism evidence="3 4">
    <name type="scientific">Aspergillus steynii IBT 23096</name>
    <dbReference type="NCBI Taxonomy" id="1392250"/>
    <lineage>
        <taxon>Eukaryota</taxon>
        <taxon>Fungi</taxon>
        <taxon>Dikarya</taxon>
        <taxon>Ascomycota</taxon>
        <taxon>Pezizomycotina</taxon>
        <taxon>Eurotiomycetes</taxon>
        <taxon>Eurotiomycetidae</taxon>
        <taxon>Eurotiales</taxon>
        <taxon>Aspergillaceae</taxon>
        <taxon>Aspergillus</taxon>
        <taxon>Aspergillus subgen. Circumdati</taxon>
    </lineage>
</organism>
<dbReference type="Proteomes" id="UP000234275">
    <property type="component" value="Unassembled WGS sequence"/>
</dbReference>
<dbReference type="Gene3D" id="3.30.470.20">
    <property type="entry name" value="ATP-grasp fold, B domain"/>
    <property type="match status" value="1"/>
</dbReference>
<accession>A0A2I2GAS5</accession>
<dbReference type="GO" id="GO:0046872">
    <property type="term" value="F:metal ion binding"/>
    <property type="evidence" value="ECO:0007669"/>
    <property type="project" value="InterPro"/>
</dbReference>
<dbReference type="GeneID" id="36559160"/>
<dbReference type="AlphaFoldDB" id="A0A2I2GAS5"/>
<feature type="domain" description="ATP-grasp" evidence="2">
    <location>
        <begin position="172"/>
        <end position="401"/>
    </location>
</feature>
<dbReference type="InterPro" id="IPR011761">
    <property type="entry name" value="ATP-grasp"/>
</dbReference>
<dbReference type="EMBL" id="MSFO01000003">
    <property type="protein sequence ID" value="PLB49979.1"/>
    <property type="molecule type" value="Genomic_DNA"/>
</dbReference>
<protein>
    <submittedName>
        <fullName evidence="3">Solid-state culture-specific protein-like protein</fullName>
    </submittedName>
</protein>
<dbReference type="SUPFAM" id="SSF56059">
    <property type="entry name" value="Glutathione synthetase ATP-binding domain-like"/>
    <property type="match status" value="1"/>
</dbReference>
<dbReference type="RefSeq" id="XP_024705281.1">
    <property type="nucleotide sequence ID" value="XM_024851461.1"/>
</dbReference>
<evidence type="ECO:0000313" key="3">
    <source>
        <dbReference type="EMBL" id="PLB49979.1"/>
    </source>
</evidence>
<dbReference type="InterPro" id="IPR053269">
    <property type="entry name" value="Asp-Met_ligase"/>
</dbReference>
<gene>
    <name evidence="3" type="ORF">P170DRAFT_454652</name>
</gene>
<dbReference type="Pfam" id="PF02655">
    <property type="entry name" value="ATP-grasp_3"/>
    <property type="match status" value="1"/>
</dbReference>
<dbReference type="InterPro" id="IPR003806">
    <property type="entry name" value="ATP-grasp_PylC-type"/>
</dbReference>
<reference evidence="3 4" key="1">
    <citation type="submission" date="2016-12" db="EMBL/GenBank/DDBJ databases">
        <title>The genomes of Aspergillus section Nigri reveals drivers in fungal speciation.</title>
        <authorList>
            <consortium name="DOE Joint Genome Institute"/>
            <person name="Vesth T.C."/>
            <person name="Nybo J."/>
            <person name="Theobald S."/>
            <person name="Brandl J."/>
            <person name="Frisvad J.C."/>
            <person name="Nielsen K.F."/>
            <person name="Lyhne E.K."/>
            <person name="Kogle M.E."/>
            <person name="Kuo A."/>
            <person name="Riley R."/>
            <person name="Clum A."/>
            <person name="Nolan M."/>
            <person name="Lipzen A."/>
            <person name="Salamov A."/>
            <person name="Henrissat B."/>
            <person name="Wiebenga A."/>
            <person name="De Vries R.P."/>
            <person name="Grigoriev I.V."/>
            <person name="Mortensen U.H."/>
            <person name="Andersen M.R."/>
            <person name="Baker S.E."/>
        </authorList>
    </citation>
    <scope>NUCLEOTIDE SEQUENCE [LARGE SCALE GENOMIC DNA]</scope>
    <source>
        <strain evidence="3 4">IBT 23096</strain>
    </source>
</reference>
<dbReference type="PANTHER" id="PTHR37018:SF1">
    <property type="entry name" value="CULTURE SPECIFIC PROTEIN, PUTATIVE (AFU_ORTHOLOGUE AFUA_2G00130)-RELATED"/>
    <property type="match status" value="1"/>
</dbReference>
<dbReference type="GO" id="GO:0005524">
    <property type="term" value="F:ATP binding"/>
    <property type="evidence" value="ECO:0007669"/>
    <property type="project" value="UniProtKB-UniRule"/>
</dbReference>
<dbReference type="STRING" id="1392250.A0A2I2GAS5"/>
<keyword evidence="1" id="KW-0067">ATP-binding</keyword>
<proteinExistence type="predicted"/>
<evidence type="ECO:0000256" key="1">
    <source>
        <dbReference type="PROSITE-ProRule" id="PRU00409"/>
    </source>
</evidence>
<sequence length="430" mass="47981">MNPQESVVLDYTLHDLYNLENASNEEIVLVYAYPPPADIHPTSSTPALTKFPIQSPLCPIYEKEELAKQLFHGTSQRFGFCSGPMSIAIFDLDRKQYNDNEKPAPILPHHADTYNTFNQLPTHQRPHPEFLKTPADLKLPTNSRLAITVPLDWISHLPHITDPNVHYNLLSKRGLAHSGLPTPKTTVIDTHLSPTHTFTDSELTEEITRMTAPIRTTNLPFILKVPRVASIGQGTFIIRSETDRVAANAVFQDTVRKMLMDLTPSNAHLSPCNLVMQDMVDGETVGITFFVTQSGQAIFNCCTRQEVDGAYCWSGGLVSYNEQEVLEERYREIIATVARFLHRNGYFGPAGVDVMTDSHGEQLVVDLNVRITGTYHLGPLKGHFAKRGFVEAAGLANQRIRCSRGQFEEVFGDELRDGSLLVTATTSKIL</sequence>
<evidence type="ECO:0000313" key="4">
    <source>
        <dbReference type="Proteomes" id="UP000234275"/>
    </source>
</evidence>
<dbReference type="PROSITE" id="PS50975">
    <property type="entry name" value="ATP_GRASP"/>
    <property type="match status" value="1"/>
</dbReference>
<name>A0A2I2GAS5_9EURO</name>
<keyword evidence="4" id="KW-1185">Reference proteome</keyword>
<dbReference type="OrthoDB" id="5946236at2759"/>
<dbReference type="PANTHER" id="PTHR37018">
    <property type="entry name" value="CULTURE SPECIFIC PROTEIN, PUTATIVE (AFU_ORTHOLOGUE AFUA_2G00130)-RELATED"/>
    <property type="match status" value="1"/>
</dbReference>